<feature type="domain" description="GGDEF" evidence="2">
    <location>
        <begin position="214"/>
        <end position="343"/>
    </location>
</feature>
<protein>
    <recommendedName>
        <fullName evidence="2">GGDEF domain-containing protein</fullName>
    </recommendedName>
</protein>
<dbReference type="Pfam" id="PF00990">
    <property type="entry name" value="GGDEF"/>
    <property type="match status" value="1"/>
</dbReference>
<dbReference type="GO" id="GO:1902201">
    <property type="term" value="P:negative regulation of bacterial-type flagellum-dependent cell motility"/>
    <property type="evidence" value="ECO:0007669"/>
    <property type="project" value="TreeGrafter"/>
</dbReference>
<feature type="transmembrane region" description="Helical" evidence="1">
    <location>
        <begin position="100"/>
        <end position="119"/>
    </location>
</feature>
<keyword evidence="4" id="KW-1185">Reference proteome</keyword>
<dbReference type="InterPro" id="IPR000160">
    <property type="entry name" value="GGDEF_dom"/>
</dbReference>
<dbReference type="PANTHER" id="PTHR45138:SF24">
    <property type="entry name" value="DIGUANYLATE CYCLASE DGCC-RELATED"/>
    <property type="match status" value="1"/>
</dbReference>
<keyword evidence="1" id="KW-0812">Transmembrane</keyword>
<evidence type="ECO:0000259" key="2">
    <source>
        <dbReference type="PROSITE" id="PS50887"/>
    </source>
</evidence>
<dbReference type="PANTHER" id="PTHR45138">
    <property type="entry name" value="REGULATORY COMPONENTS OF SENSORY TRANSDUCTION SYSTEM"/>
    <property type="match status" value="1"/>
</dbReference>
<dbReference type="GO" id="GO:0052621">
    <property type="term" value="F:diguanylate cyclase activity"/>
    <property type="evidence" value="ECO:0007669"/>
    <property type="project" value="TreeGrafter"/>
</dbReference>
<evidence type="ECO:0000313" key="4">
    <source>
        <dbReference type="Proteomes" id="UP000240317"/>
    </source>
</evidence>
<dbReference type="NCBIfam" id="TIGR00254">
    <property type="entry name" value="GGDEF"/>
    <property type="match status" value="1"/>
</dbReference>
<feature type="transmembrane region" description="Helical" evidence="1">
    <location>
        <begin position="76"/>
        <end position="94"/>
    </location>
</feature>
<dbReference type="EMBL" id="PYSV01000001">
    <property type="protein sequence ID" value="PTA69829.1"/>
    <property type="molecule type" value="Genomic_DNA"/>
</dbReference>
<comment type="caution">
    <text evidence="3">The sequence shown here is derived from an EMBL/GenBank/DDBJ whole genome shotgun (WGS) entry which is preliminary data.</text>
</comment>
<sequence length="354" mass="37814">MQRETGEPSLSERQQRNFMSALAALAVLMQTATSMHLHTQPEQLARALQADLGLGFAVLLLVLTRVQAIRLGTLQKLVVGAVATWLLLNVISVFRTARPITSGLLIHMVLLALFAYTWLPARAAALIVTPAYLLLAAGATFSRAPDLPGLLLTGLVLPLTWYLTVHGRIVSGERARSVELAALAATDPLTGCLNRRSGHSQLLALADTWAAQPERLSVALCDIDHFKRVNDTWGHEQGDEALARVAQTLRAQVRAGDLVVRWGGEEFLLVLADLRPAEASTVLERTLRGVRALELAPALGVTLSAGHATLAEAPDITALLRLADQRLFAAKAAGRDQLCSGPEAPGDTGAATRA</sequence>
<dbReference type="InterPro" id="IPR043128">
    <property type="entry name" value="Rev_trsase/Diguanyl_cyclase"/>
</dbReference>
<dbReference type="RefSeq" id="WP_107136421.1">
    <property type="nucleotide sequence ID" value="NZ_PYSV01000001.1"/>
</dbReference>
<name>A0A2T3WD53_9DEIO</name>
<dbReference type="OrthoDB" id="70263at2"/>
<gene>
    <name evidence="3" type="ORF">C8263_02140</name>
</gene>
<dbReference type="CDD" id="cd01949">
    <property type="entry name" value="GGDEF"/>
    <property type="match status" value="1"/>
</dbReference>
<keyword evidence="1" id="KW-1133">Transmembrane helix</keyword>
<organism evidence="3 4">
    <name type="scientific">Deinococcus arcticus</name>
    <dbReference type="NCBI Taxonomy" id="2136176"/>
    <lineage>
        <taxon>Bacteria</taxon>
        <taxon>Thermotogati</taxon>
        <taxon>Deinococcota</taxon>
        <taxon>Deinococci</taxon>
        <taxon>Deinococcales</taxon>
        <taxon>Deinococcaceae</taxon>
        <taxon>Deinococcus</taxon>
    </lineage>
</organism>
<dbReference type="GO" id="GO:0005886">
    <property type="term" value="C:plasma membrane"/>
    <property type="evidence" value="ECO:0007669"/>
    <property type="project" value="TreeGrafter"/>
</dbReference>
<dbReference type="InterPro" id="IPR050469">
    <property type="entry name" value="Diguanylate_Cyclase"/>
</dbReference>
<evidence type="ECO:0000256" key="1">
    <source>
        <dbReference type="SAM" id="Phobius"/>
    </source>
</evidence>
<feature type="transmembrane region" description="Helical" evidence="1">
    <location>
        <begin position="147"/>
        <end position="165"/>
    </location>
</feature>
<proteinExistence type="predicted"/>
<evidence type="ECO:0000313" key="3">
    <source>
        <dbReference type="EMBL" id="PTA69829.1"/>
    </source>
</evidence>
<dbReference type="GO" id="GO:0043709">
    <property type="term" value="P:cell adhesion involved in single-species biofilm formation"/>
    <property type="evidence" value="ECO:0007669"/>
    <property type="project" value="TreeGrafter"/>
</dbReference>
<reference evidence="3 4" key="1">
    <citation type="submission" date="2018-03" db="EMBL/GenBank/DDBJ databases">
        <title>Draft genome of Deinococcus sp. OD32.</title>
        <authorList>
            <person name="Wang X.-P."/>
            <person name="Du Z.-J."/>
        </authorList>
    </citation>
    <scope>NUCLEOTIDE SEQUENCE [LARGE SCALE GENOMIC DNA]</scope>
    <source>
        <strain evidence="3 4">OD32</strain>
    </source>
</reference>
<keyword evidence="1" id="KW-0472">Membrane</keyword>
<dbReference type="AlphaFoldDB" id="A0A2T3WD53"/>
<dbReference type="SUPFAM" id="SSF55073">
    <property type="entry name" value="Nucleotide cyclase"/>
    <property type="match status" value="1"/>
</dbReference>
<dbReference type="PROSITE" id="PS50887">
    <property type="entry name" value="GGDEF"/>
    <property type="match status" value="1"/>
</dbReference>
<feature type="transmembrane region" description="Helical" evidence="1">
    <location>
        <begin position="44"/>
        <end position="64"/>
    </location>
</feature>
<dbReference type="InterPro" id="IPR029787">
    <property type="entry name" value="Nucleotide_cyclase"/>
</dbReference>
<dbReference type="SMART" id="SM00267">
    <property type="entry name" value="GGDEF"/>
    <property type="match status" value="1"/>
</dbReference>
<feature type="transmembrane region" description="Helical" evidence="1">
    <location>
        <begin position="21"/>
        <end position="38"/>
    </location>
</feature>
<dbReference type="Proteomes" id="UP000240317">
    <property type="component" value="Unassembled WGS sequence"/>
</dbReference>
<dbReference type="FunFam" id="3.30.70.270:FF:000001">
    <property type="entry name" value="Diguanylate cyclase domain protein"/>
    <property type="match status" value="1"/>
</dbReference>
<accession>A0A2T3WD53</accession>
<dbReference type="Gene3D" id="3.30.70.270">
    <property type="match status" value="1"/>
</dbReference>